<dbReference type="InterPro" id="IPR011528">
    <property type="entry name" value="NERD"/>
</dbReference>
<dbReference type="AlphaFoldDB" id="A0A1Q2CBS8"/>
<dbReference type="Proteomes" id="UP000188324">
    <property type="component" value="Chromosome"/>
</dbReference>
<dbReference type="PROSITE" id="PS50965">
    <property type="entry name" value="NERD"/>
    <property type="match status" value="1"/>
</dbReference>
<keyword evidence="4" id="KW-1185">Reference proteome</keyword>
<dbReference type="Pfam" id="PF08378">
    <property type="entry name" value="NERD"/>
    <property type="match status" value="1"/>
</dbReference>
<dbReference type="KEGG" id="tfl:RPIT_00955"/>
<organism evidence="3 4">
    <name type="scientific">Tessaracoccus flavus</name>
    <dbReference type="NCBI Taxonomy" id="1610493"/>
    <lineage>
        <taxon>Bacteria</taxon>
        <taxon>Bacillati</taxon>
        <taxon>Actinomycetota</taxon>
        <taxon>Actinomycetes</taxon>
        <taxon>Propionibacteriales</taxon>
        <taxon>Propionibacteriaceae</taxon>
        <taxon>Tessaracoccus</taxon>
    </lineage>
</organism>
<gene>
    <name evidence="3" type="ORF">RPIT_00955</name>
</gene>
<accession>A0A1Q2CBS8</accession>
<dbReference type="EMBL" id="CP019605">
    <property type="protein sequence ID" value="AQP43564.1"/>
    <property type="molecule type" value="Genomic_DNA"/>
</dbReference>
<evidence type="ECO:0000313" key="3">
    <source>
        <dbReference type="EMBL" id="AQP43564.1"/>
    </source>
</evidence>
<evidence type="ECO:0000313" key="4">
    <source>
        <dbReference type="Proteomes" id="UP000188324"/>
    </source>
</evidence>
<reference evidence="3 4" key="1">
    <citation type="journal article" date="2016" name="Int. J. Syst. Evol. Microbiol.">
        <title>Tessaracoccus flavus sp. nov., isolated from the drainage system of a lindane-producing factory.</title>
        <authorList>
            <person name="Kumari R."/>
            <person name="Singh P."/>
            <person name="Schumann P."/>
            <person name="Lal R."/>
        </authorList>
    </citation>
    <scope>NUCLEOTIDE SEQUENCE [LARGE SCALE GENOMIC DNA]</scope>
    <source>
        <strain evidence="3 4">RP1T</strain>
    </source>
</reference>
<feature type="compositionally biased region" description="Low complexity" evidence="1">
    <location>
        <begin position="91"/>
        <end position="106"/>
    </location>
</feature>
<feature type="region of interest" description="Disordered" evidence="1">
    <location>
        <begin position="83"/>
        <end position="106"/>
    </location>
</feature>
<name>A0A1Q2CBS8_9ACTN</name>
<dbReference type="STRING" id="1610493.RPIT_00955"/>
<evidence type="ECO:0000259" key="2">
    <source>
        <dbReference type="PROSITE" id="PS50965"/>
    </source>
</evidence>
<evidence type="ECO:0000256" key="1">
    <source>
        <dbReference type="SAM" id="MobiDB-lite"/>
    </source>
</evidence>
<dbReference type="RefSeq" id="WP_077339669.1">
    <property type="nucleotide sequence ID" value="NZ_CP019605.1"/>
</dbReference>
<feature type="domain" description="NERD" evidence="2">
    <location>
        <begin position="16"/>
        <end position="106"/>
    </location>
</feature>
<proteinExistence type="predicted"/>
<sequence length="106" mass="12038">MVDDRWIEVTPSQFAHEADGLRIVRDLLPKRAPFRAWTNFEFRDDRGNWSEVDLLILAPDGLHLVELKYYSGRLRGNDQTWLRDGRAAEDSPSASPTARPSACAPS</sequence>
<protein>
    <recommendedName>
        <fullName evidence="2">NERD domain-containing protein</fullName>
    </recommendedName>
</protein>